<feature type="DNA-binding region" description="H-T-H motif" evidence="4">
    <location>
        <begin position="29"/>
        <end position="48"/>
    </location>
</feature>
<dbReference type="InterPro" id="IPR001647">
    <property type="entry name" value="HTH_TetR"/>
</dbReference>
<name>A0ABW0FII9_9MICO</name>
<dbReference type="InterPro" id="IPR041347">
    <property type="entry name" value="MftR_C"/>
</dbReference>
<dbReference type="InterPro" id="IPR009057">
    <property type="entry name" value="Homeodomain-like_sf"/>
</dbReference>
<evidence type="ECO:0000256" key="1">
    <source>
        <dbReference type="ARBA" id="ARBA00023015"/>
    </source>
</evidence>
<evidence type="ECO:0000256" key="3">
    <source>
        <dbReference type="ARBA" id="ARBA00023163"/>
    </source>
</evidence>
<keyword evidence="3" id="KW-0804">Transcription</keyword>
<accession>A0ABW0FII9</accession>
<dbReference type="SUPFAM" id="SSF46689">
    <property type="entry name" value="Homeodomain-like"/>
    <property type="match status" value="1"/>
</dbReference>
<protein>
    <submittedName>
        <fullName evidence="6">TetR/AcrR family transcriptional regulator</fullName>
    </submittedName>
</protein>
<keyword evidence="2 4" id="KW-0238">DNA-binding</keyword>
<dbReference type="Proteomes" id="UP001595937">
    <property type="component" value="Unassembled WGS sequence"/>
</dbReference>
<reference evidence="7" key="1">
    <citation type="journal article" date="2019" name="Int. J. Syst. Evol. Microbiol.">
        <title>The Global Catalogue of Microorganisms (GCM) 10K type strain sequencing project: providing services to taxonomists for standard genome sequencing and annotation.</title>
        <authorList>
            <consortium name="The Broad Institute Genomics Platform"/>
            <consortium name="The Broad Institute Genome Sequencing Center for Infectious Disease"/>
            <person name="Wu L."/>
            <person name="Ma J."/>
        </authorList>
    </citation>
    <scope>NUCLEOTIDE SEQUENCE [LARGE SCALE GENOMIC DNA]</scope>
    <source>
        <strain evidence="7">CGMCC 1.16455</strain>
    </source>
</reference>
<dbReference type="Pfam" id="PF17754">
    <property type="entry name" value="TetR_C_14"/>
    <property type="match status" value="1"/>
</dbReference>
<dbReference type="PRINTS" id="PR00455">
    <property type="entry name" value="HTHTETR"/>
</dbReference>
<dbReference type="Gene3D" id="1.10.10.60">
    <property type="entry name" value="Homeodomain-like"/>
    <property type="match status" value="1"/>
</dbReference>
<dbReference type="PANTHER" id="PTHR30055:SF238">
    <property type="entry name" value="MYCOFACTOCIN BIOSYNTHESIS TRANSCRIPTIONAL REGULATOR MFTR-RELATED"/>
    <property type="match status" value="1"/>
</dbReference>
<gene>
    <name evidence="6" type="ORF">ACFPK8_13590</name>
</gene>
<dbReference type="InterPro" id="IPR050109">
    <property type="entry name" value="HTH-type_TetR-like_transc_reg"/>
</dbReference>
<dbReference type="PANTHER" id="PTHR30055">
    <property type="entry name" value="HTH-TYPE TRANSCRIPTIONAL REGULATOR RUTR"/>
    <property type="match status" value="1"/>
</dbReference>
<comment type="caution">
    <text evidence="6">The sequence shown here is derived from an EMBL/GenBank/DDBJ whole genome shotgun (WGS) entry which is preliminary data.</text>
</comment>
<dbReference type="Pfam" id="PF00440">
    <property type="entry name" value="TetR_N"/>
    <property type="match status" value="1"/>
</dbReference>
<sequence length="188" mass="19887">MTTSSATTRERLQRCAVTLFEAHGYAETSVAAIAHEAGVSHMTFFRHFPSKGDVVVGDLFDPVIAAAVASQPTQLPALERAVRGLVSAMQHEEAAAEMRSAQFRRRLRLITSTPDLRSALWRSGQASQEAISEALTTPGTSAVAARTAAGAVMGAATAVLIHWGTEPDGTFADQALRESLLSLIQDAG</sequence>
<dbReference type="RefSeq" id="WP_343926484.1">
    <property type="nucleotide sequence ID" value="NZ_BAAAIR010000101.1"/>
</dbReference>
<organism evidence="6 7">
    <name type="scientific">Brachybacterium tyrofermentans</name>
    <dbReference type="NCBI Taxonomy" id="47848"/>
    <lineage>
        <taxon>Bacteria</taxon>
        <taxon>Bacillati</taxon>
        <taxon>Actinomycetota</taxon>
        <taxon>Actinomycetes</taxon>
        <taxon>Micrococcales</taxon>
        <taxon>Dermabacteraceae</taxon>
        <taxon>Brachybacterium</taxon>
    </lineage>
</organism>
<proteinExistence type="predicted"/>
<dbReference type="PROSITE" id="PS50977">
    <property type="entry name" value="HTH_TETR_2"/>
    <property type="match status" value="1"/>
</dbReference>
<evidence type="ECO:0000313" key="7">
    <source>
        <dbReference type="Proteomes" id="UP001595937"/>
    </source>
</evidence>
<keyword evidence="1" id="KW-0805">Transcription regulation</keyword>
<dbReference type="EMBL" id="JBHSLN010000073">
    <property type="protein sequence ID" value="MFC5298543.1"/>
    <property type="molecule type" value="Genomic_DNA"/>
</dbReference>
<feature type="domain" description="HTH tetR-type" evidence="5">
    <location>
        <begin position="6"/>
        <end position="66"/>
    </location>
</feature>
<evidence type="ECO:0000313" key="6">
    <source>
        <dbReference type="EMBL" id="MFC5298543.1"/>
    </source>
</evidence>
<dbReference type="GeneID" id="303299255"/>
<evidence type="ECO:0000259" key="5">
    <source>
        <dbReference type="PROSITE" id="PS50977"/>
    </source>
</evidence>
<evidence type="ECO:0000256" key="2">
    <source>
        <dbReference type="ARBA" id="ARBA00023125"/>
    </source>
</evidence>
<keyword evidence="7" id="KW-1185">Reference proteome</keyword>
<dbReference type="Gene3D" id="1.10.357.10">
    <property type="entry name" value="Tetracycline Repressor, domain 2"/>
    <property type="match status" value="1"/>
</dbReference>
<evidence type="ECO:0000256" key="4">
    <source>
        <dbReference type="PROSITE-ProRule" id="PRU00335"/>
    </source>
</evidence>